<dbReference type="Proteomes" id="UP000799424">
    <property type="component" value="Unassembled WGS sequence"/>
</dbReference>
<dbReference type="PANTHER" id="PTHR38790">
    <property type="entry name" value="2EXR DOMAIN-CONTAINING PROTEIN-RELATED"/>
    <property type="match status" value="1"/>
</dbReference>
<name>A0A6A6ZJK2_9PLEO</name>
<evidence type="ECO:0000313" key="2">
    <source>
        <dbReference type="Proteomes" id="UP000799424"/>
    </source>
</evidence>
<keyword evidence="2" id="KW-1185">Reference proteome</keyword>
<protein>
    <submittedName>
        <fullName evidence="1">Uncharacterized protein</fullName>
    </submittedName>
</protein>
<gene>
    <name evidence="1" type="ORF">CC86DRAFT_411579</name>
</gene>
<dbReference type="PANTHER" id="PTHR38790:SF4">
    <property type="entry name" value="2EXR DOMAIN-CONTAINING PROTEIN"/>
    <property type="match status" value="1"/>
</dbReference>
<proteinExistence type="predicted"/>
<dbReference type="EMBL" id="MU006238">
    <property type="protein sequence ID" value="KAF2821282.1"/>
    <property type="molecule type" value="Genomic_DNA"/>
</dbReference>
<organism evidence="1 2">
    <name type="scientific">Ophiobolus disseminans</name>
    <dbReference type="NCBI Taxonomy" id="1469910"/>
    <lineage>
        <taxon>Eukaryota</taxon>
        <taxon>Fungi</taxon>
        <taxon>Dikarya</taxon>
        <taxon>Ascomycota</taxon>
        <taxon>Pezizomycotina</taxon>
        <taxon>Dothideomycetes</taxon>
        <taxon>Pleosporomycetidae</taxon>
        <taxon>Pleosporales</taxon>
        <taxon>Pleosporineae</taxon>
        <taxon>Phaeosphaeriaceae</taxon>
        <taxon>Ophiobolus</taxon>
    </lineage>
</organism>
<evidence type="ECO:0000313" key="1">
    <source>
        <dbReference type="EMBL" id="KAF2821282.1"/>
    </source>
</evidence>
<accession>A0A6A6ZJK2</accession>
<dbReference type="AlphaFoldDB" id="A0A6A6ZJK2"/>
<sequence length="206" mass="23368">MSPQIEPHTVVEAPVFPLLRLPLELRTLVLKYALQVEFIQYYKRETPGPVKNGIYGHPNLDYIGDYMAPELRLQVSDPRRGRARFRPLSELLPVILICRQLYSEVAPLLLGINVIYVSLQSLPYFVNLLLTHITGAIKIIGVLNNAHFSENLDHLPCLKVLTALEKVIIVPRGGSRDDNVGCRRQGKSEKKVVVLRELHRAIIYTT</sequence>
<reference evidence="1" key="1">
    <citation type="journal article" date="2020" name="Stud. Mycol.">
        <title>101 Dothideomycetes genomes: a test case for predicting lifestyles and emergence of pathogens.</title>
        <authorList>
            <person name="Haridas S."/>
            <person name="Albert R."/>
            <person name="Binder M."/>
            <person name="Bloem J."/>
            <person name="Labutti K."/>
            <person name="Salamov A."/>
            <person name="Andreopoulos B."/>
            <person name="Baker S."/>
            <person name="Barry K."/>
            <person name="Bills G."/>
            <person name="Bluhm B."/>
            <person name="Cannon C."/>
            <person name="Castanera R."/>
            <person name="Culley D."/>
            <person name="Daum C."/>
            <person name="Ezra D."/>
            <person name="Gonzalez J."/>
            <person name="Henrissat B."/>
            <person name="Kuo A."/>
            <person name="Liang C."/>
            <person name="Lipzen A."/>
            <person name="Lutzoni F."/>
            <person name="Magnuson J."/>
            <person name="Mondo S."/>
            <person name="Nolan M."/>
            <person name="Ohm R."/>
            <person name="Pangilinan J."/>
            <person name="Park H.-J."/>
            <person name="Ramirez L."/>
            <person name="Alfaro M."/>
            <person name="Sun H."/>
            <person name="Tritt A."/>
            <person name="Yoshinaga Y."/>
            <person name="Zwiers L.-H."/>
            <person name="Turgeon B."/>
            <person name="Goodwin S."/>
            <person name="Spatafora J."/>
            <person name="Crous P."/>
            <person name="Grigoriev I."/>
        </authorList>
    </citation>
    <scope>NUCLEOTIDE SEQUENCE</scope>
    <source>
        <strain evidence="1">CBS 113818</strain>
    </source>
</reference>